<dbReference type="SUPFAM" id="SSF52540">
    <property type="entry name" value="P-loop containing nucleoside triphosphate hydrolases"/>
    <property type="match status" value="1"/>
</dbReference>
<dbReference type="InterPro" id="IPR004435">
    <property type="entry name" value="MobB_dom"/>
</dbReference>
<dbReference type="InterPro" id="IPR052539">
    <property type="entry name" value="MGD_biosynthesis_adapter"/>
</dbReference>
<dbReference type="AlphaFoldDB" id="A0A645ABZ6"/>
<reference evidence="2" key="1">
    <citation type="submission" date="2019-08" db="EMBL/GenBank/DDBJ databases">
        <authorList>
            <person name="Kucharzyk K."/>
            <person name="Murdoch R.W."/>
            <person name="Higgins S."/>
            <person name="Loffler F."/>
        </authorList>
    </citation>
    <scope>NUCLEOTIDE SEQUENCE</scope>
</reference>
<feature type="domain" description="Molybdopterin-guanine dinucleotide biosynthesis protein B (MobB)" evidence="1">
    <location>
        <begin position="3"/>
        <end position="118"/>
    </location>
</feature>
<dbReference type="InterPro" id="IPR027417">
    <property type="entry name" value="P-loop_NTPase"/>
</dbReference>
<dbReference type="CDD" id="cd03116">
    <property type="entry name" value="MobB"/>
    <property type="match status" value="1"/>
</dbReference>
<dbReference type="GO" id="GO:0006777">
    <property type="term" value="P:Mo-molybdopterin cofactor biosynthetic process"/>
    <property type="evidence" value="ECO:0007669"/>
    <property type="project" value="InterPro"/>
</dbReference>
<dbReference type="PANTHER" id="PTHR40072">
    <property type="entry name" value="MOLYBDOPTERIN-GUANINE DINUCLEOTIDE BIOSYNTHESIS ADAPTER PROTEIN-RELATED"/>
    <property type="match status" value="1"/>
</dbReference>
<sequence>MRIVSFVGRSGTGKTTLIERLIPEFSARGLRVAVIKHDAHRFDIDIEGKDTWRFTKAGAVVSTIVSAEKSAMVETRKLSLWDMIARIKDVDIILVEGFSGEELPKIGLYRAASGNDLPPLPYAAVASDVPLEGYPVQFSLEDIREIAQYILDDPTFLLN</sequence>
<gene>
    <name evidence="2" type="primary">mobB_5</name>
    <name evidence="2" type="ORF">SDC9_97207</name>
</gene>
<dbReference type="GO" id="GO:0005525">
    <property type="term" value="F:GTP binding"/>
    <property type="evidence" value="ECO:0007669"/>
    <property type="project" value="InterPro"/>
</dbReference>
<protein>
    <submittedName>
        <fullName evidence="2">Molybdopterin-guanine dinucleotide biosynthesis adapter protein</fullName>
    </submittedName>
</protein>
<dbReference type="EMBL" id="VSSQ01012982">
    <property type="protein sequence ID" value="MPM50466.1"/>
    <property type="molecule type" value="Genomic_DNA"/>
</dbReference>
<comment type="caution">
    <text evidence="2">The sequence shown here is derived from an EMBL/GenBank/DDBJ whole genome shotgun (WGS) entry which is preliminary data.</text>
</comment>
<organism evidence="2">
    <name type="scientific">bioreactor metagenome</name>
    <dbReference type="NCBI Taxonomy" id="1076179"/>
    <lineage>
        <taxon>unclassified sequences</taxon>
        <taxon>metagenomes</taxon>
        <taxon>ecological metagenomes</taxon>
    </lineage>
</organism>
<dbReference type="Pfam" id="PF03205">
    <property type="entry name" value="MobB"/>
    <property type="match status" value="1"/>
</dbReference>
<evidence type="ECO:0000313" key="2">
    <source>
        <dbReference type="EMBL" id="MPM50466.1"/>
    </source>
</evidence>
<accession>A0A645ABZ6</accession>
<dbReference type="Gene3D" id="3.40.50.300">
    <property type="entry name" value="P-loop containing nucleotide triphosphate hydrolases"/>
    <property type="match status" value="1"/>
</dbReference>
<proteinExistence type="predicted"/>
<evidence type="ECO:0000259" key="1">
    <source>
        <dbReference type="Pfam" id="PF03205"/>
    </source>
</evidence>
<dbReference type="PANTHER" id="PTHR40072:SF1">
    <property type="entry name" value="MOLYBDOPTERIN-GUANINE DINUCLEOTIDE BIOSYNTHESIS ADAPTER PROTEIN"/>
    <property type="match status" value="1"/>
</dbReference>
<name>A0A645ABZ6_9ZZZZ</name>
<dbReference type="NCBIfam" id="TIGR00176">
    <property type="entry name" value="mobB"/>
    <property type="match status" value="1"/>
</dbReference>